<organism evidence="4 5">
    <name type="scientific">Lutibacter oricola</name>
    <dbReference type="NCBI Taxonomy" id="762486"/>
    <lineage>
        <taxon>Bacteria</taxon>
        <taxon>Pseudomonadati</taxon>
        <taxon>Bacteroidota</taxon>
        <taxon>Flavobacteriia</taxon>
        <taxon>Flavobacteriales</taxon>
        <taxon>Flavobacteriaceae</taxon>
        <taxon>Lutibacter</taxon>
    </lineage>
</organism>
<dbReference type="AlphaFoldDB" id="A0A1H2WQ62"/>
<evidence type="ECO:0000313" key="5">
    <source>
        <dbReference type="Proteomes" id="UP000199595"/>
    </source>
</evidence>
<dbReference type="Gene3D" id="1.25.40.10">
    <property type="entry name" value="Tetratricopeptide repeat domain"/>
    <property type="match status" value="1"/>
</dbReference>
<protein>
    <recommendedName>
        <fullName evidence="3">Secretion system C-terminal sorting domain-containing protein</fullName>
    </recommendedName>
</protein>
<dbReference type="InterPro" id="IPR011990">
    <property type="entry name" value="TPR-like_helical_dom_sf"/>
</dbReference>
<dbReference type="Proteomes" id="UP000199595">
    <property type="component" value="Unassembled WGS sequence"/>
</dbReference>
<feature type="domain" description="Secretion system C-terminal sorting" evidence="3">
    <location>
        <begin position="404"/>
        <end position="482"/>
    </location>
</feature>
<evidence type="ECO:0000256" key="1">
    <source>
        <dbReference type="ARBA" id="ARBA00022729"/>
    </source>
</evidence>
<dbReference type="SUPFAM" id="SSF81901">
    <property type="entry name" value="HCP-like"/>
    <property type="match status" value="1"/>
</dbReference>
<evidence type="ECO:0000313" key="4">
    <source>
        <dbReference type="EMBL" id="SDW82772.1"/>
    </source>
</evidence>
<dbReference type="InterPro" id="IPR026444">
    <property type="entry name" value="Secre_tail"/>
</dbReference>
<dbReference type="NCBIfam" id="TIGR04183">
    <property type="entry name" value="Por_Secre_tail"/>
    <property type="match status" value="1"/>
</dbReference>
<gene>
    <name evidence="4" type="ORF">SAMN05444411_102258</name>
</gene>
<dbReference type="SMART" id="SM00671">
    <property type="entry name" value="SEL1"/>
    <property type="match status" value="3"/>
</dbReference>
<dbReference type="PANTHER" id="PTHR43628">
    <property type="entry name" value="ACTIVATOR OF C KINASE PROTEIN 1-RELATED"/>
    <property type="match status" value="1"/>
</dbReference>
<keyword evidence="1 2" id="KW-0732">Signal</keyword>
<reference evidence="5" key="1">
    <citation type="submission" date="2016-10" db="EMBL/GenBank/DDBJ databases">
        <authorList>
            <person name="Varghese N."/>
            <person name="Submissions S."/>
        </authorList>
    </citation>
    <scope>NUCLEOTIDE SEQUENCE [LARGE SCALE GENOMIC DNA]</scope>
    <source>
        <strain evidence="5">DSM 24956</strain>
    </source>
</reference>
<feature type="signal peptide" evidence="2">
    <location>
        <begin position="1"/>
        <end position="20"/>
    </location>
</feature>
<accession>A0A1H2WQ62</accession>
<dbReference type="InterPro" id="IPR006597">
    <property type="entry name" value="Sel1-like"/>
</dbReference>
<dbReference type="Pfam" id="PF08238">
    <property type="entry name" value="Sel1"/>
    <property type="match status" value="4"/>
</dbReference>
<name>A0A1H2WQ62_9FLAO</name>
<evidence type="ECO:0000259" key="3">
    <source>
        <dbReference type="Pfam" id="PF18962"/>
    </source>
</evidence>
<dbReference type="EMBL" id="FNNJ01000002">
    <property type="protein sequence ID" value="SDW82772.1"/>
    <property type="molecule type" value="Genomic_DNA"/>
</dbReference>
<dbReference type="OrthoDB" id="1186419at2"/>
<dbReference type="RefSeq" id="WP_090121108.1">
    <property type="nucleotide sequence ID" value="NZ_FNNJ01000002.1"/>
</dbReference>
<dbReference type="STRING" id="762486.SAMN05444411_102258"/>
<sequence length="485" mass="55268">MKKYYFLLLSCCFMMAHIQAQNNCEINLEKAKLLLEKDSPFSDQSELISLLEPCAVQGYSKSENYLGLVYLNGIGTEKNVDKAFTYISSAANKDYANAQYNLGRLYKYGIGCSISFKDAVNWFEIASQNGNQRAAYSLGYMYFKGYGVQQDYQKAVYWFERSEDAMAKHFLAISYYFGYGVSANENKALELLLSNPTINSETFVTYIKANQKQLNEVAVEEALDTNISTDSTHIESEIITDVEVNEYSDFLTTDTIEGEWTGKLIQYDWSGNYIVRILPVSIDFVTNNNNIEIIVHVNNQELKSSAQFQDGNVYVDDLTFTLKKLYSSVPNELSLDYTLFTLNLQEKEYLGNTYLTGMVDTFIDSWTEYGQPMSVVLKPKGVKTEIDDEILEALAVQKDQFIKLYPVPFNEQLTVQYELETVSDVYVELININGTNKTVIQPIIKQQAGEYTYSINVDSSLPEGLYVVRLKAGNQLYTRLIVKEY</sequence>
<dbReference type="PANTHER" id="PTHR43628:SF1">
    <property type="entry name" value="CHITIN SYNTHASE REGULATORY FACTOR 2-RELATED"/>
    <property type="match status" value="1"/>
</dbReference>
<dbReference type="Pfam" id="PF18962">
    <property type="entry name" value="Por_Secre_tail"/>
    <property type="match status" value="1"/>
</dbReference>
<proteinExistence type="predicted"/>
<dbReference type="InterPro" id="IPR052945">
    <property type="entry name" value="Mitotic_Regulator"/>
</dbReference>
<evidence type="ECO:0000256" key="2">
    <source>
        <dbReference type="SAM" id="SignalP"/>
    </source>
</evidence>
<keyword evidence="5" id="KW-1185">Reference proteome</keyword>
<feature type="chain" id="PRO_5011707861" description="Secretion system C-terminal sorting domain-containing protein" evidence="2">
    <location>
        <begin position="21"/>
        <end position="485"/>
    </location>
</feature>